<keyword evidence="3" id="KW-1185">Reference proteome</keyword>
<dbReference type="EMBL" id="JADEWB010000227">
    <property type="protein sequence ID" value="MBE9238902.1"/>
    <property type="molecule type" value="Genomic_DNA"/>
</dbReference>
<name>A0ABR9VLF8_9CYAN</name>
<evidence type="ECO:0000313" key="2">
    <source>
        <dbReference type="EMBL" id="MBE9238902.1"/>
    </source>
</evidence>
<dbReference type="Proteomes" id="UP000606776">
    <property type="component" value="Unassembled WGS sequence"/>
</dbReference>
<dbReference type="InterPro" id="IPR014710">
    <property type="entry name" value="RmlC-like_jellyroll"/>
</dbReference>
<dbReference type="Gene3D" id="2.60.120.10">
    <property type="entry name" value="Jelly Rolls"/>
    <property type="match status" value="1"/>
</dbReference>
<accession>A0ABR9VLF8</accession>
<protein>
    <submittedName>
        <fullName evidence="2">Cupin domain-containing protein</fullName>
    </submittedName>
</protein>
<sequence>MIKAQEKQLLPDVPTDKLNQAVEFPKLPYVSTWSNAQGVRFFDAELKRDGNDVAPFLTGQFIVKPGATSVTDCHDVREVWIVGRGKGILYYNQKPLEISEGDYLFYDSQESHQVTNTGQEDLVIYCCWWTK</sequence>
<feature type="domain" description="Cupin type-2" evidence="1">
    <location>
        <begin position="61"/>
        <end position="126"/>
    </location>
</feature>
<dbReference type="InterPro" id="IPR011051">
    <property type="entry name" value="RmlC_Cupin_sf"/>
</dbReference>
<reference evidence="2 3" key="1">
    <citation type="submission" date="2020-10" db="EMBL/GenBank/DDBJ databases">
        <authorList>
            <person name="Castelo-Branco R."/>
            <person name="Eusebio N."/>
            <person name="Adriana R."/>
            <person name="Vieira A."/>
            <person name="Brugerolle De Fraissinette N."/>
            <person name="Rezende De Castro R."/>
            <person name="Schneider M.P."/>
            <person name="Vasconcelos V."/>
            <person name="Leao P.N."/>
        </authorList>
    </citation>
    <scope>NUCLEOTIDE SEQUENCE [LARGE SCALE GENOMIC DNA]</scope>
    <source>
        <strain evidence="2 3">LEGE 00250</strain>
    </source>
</reference>
<organism evidence="2 3">
    <name type="scientific">Sphaerospermopsis aphanizomenoides LEGE 00250</name>
    <dbReference type="NCBI Taxonomy" id="2777972"/>
    <lineage>
        <taxon>Bacteria</taxon>
        <taxon>Bacillati</taxon>
        <taxon>Cyanobacteriota</taxon>
        <taxon>Cyanophyceae</taxon>
        <taxon>Nostocales</taxon>
        <taxon>Aphanizomenonaceae</taxon>
        <taxon>Sphaerospermopsis</taxon>
        <taxon>Sphaerospermopsis aphanizomenoides</taxon>
    </lineage>
</organism>
<dbReference type="Pfam" id="PF07883">
    <property type="entry name" value="Cupin_2"/>
    <property type="match status" value="1"/>
</dbReference>
<proteinExistence type="predicted"/>
<dbReference type="RefSeq" id="WP_190347267.1">
    <property type="nucleotide sequence ID" value="NZ_JADEWB010000227.1"/>
</dbReference>
<evidence type="ECO:0000259" key="1">
    <source>
        <dbReference type="Pfam" id="PF07883"/>
    </source>
</evidence>
<dbReference type="InterPro" id="IPR013096">
    <property type="entry name" value="Cupin_2"/>
</dbReference>
<dbReference type="SUPFAM" id="SSF51182">
    <property type="entry name" value="RmlC-like cupins"/>
    <property type="match status" value="1"/>
</dbReference>
<gene>
    <name evidence="2" type="ORF">IQ227_23505</name>
</gene>
<comment type="caution">
    <text evidence="2">The sequence shown here is derived from an EMBL/GenBank/DDBJ whole genome shotgun (WGS) entry which is preliminary data.</text>
</comment>
<evidence type="ECO:0000313" key="3">
    <source>
        <dbReference type="Proteomes" id="UP000606776"/>
    </source>
</evidence>